<protein>
    <submittedName>
        <fullName evidence="3">Uncharacterized protein</fullName>
    </submittedName>
</protein>
<gene>
    <name evidence="3" type="ORF">DY240_17280</name>
</gene>
<reference evidence="3 4" key="1">
    <citation type="submission" date="2018-09" db="EMBL/GenBank/DDBJ databases">
        <title>Isolation, diversity and antifungal activity of actinobacteria from wheat.</title>
        <authorList>
            <person name="Han C."/>
        </authorList>
    </citation>
    <scope>NUCLEOTIDE SEQUENCE [LARGE SCALE GENOMIC DNA]</scope>
    <source>
        <strain evidence="3 4">NEAU-YY265</strain>
    </source>
</reference>
<name>A0A418KNP9_9ACTN</name>
<proteinExistence type="predicted"/>
<dbReference type="OrthoDB" id="5168682at2"/>
<sequence>MSRIARLAAALAVLVAAASLSGPPASAGTALADYPDYAVQPLPRIAAGPDETLVNSETGEQFRPRGFNYVRLTPMPSNPASPYHSTFEPGQYDSARAEAALRELWLRGYNTVRVFVDPGAGQDNAIGRPHGLGRGNSDMSPADAAYLDNLADFVRLAAAYGIYVLPSLDVFPQNGYYRDIIVNSPQPVNIEGRNRSFMYEGYIRAKEEYLRVFTREMRDRLGPFMSTFLALQLDNEAYLKSTEAPFHRFSGTVTVAGRSYDMAIAAQRQAAADNAFIAYADRGVAAVKAVDPELMVTMGAFTNLAVEGRTFDGLSGRCAGGVQCVDPRYPVRVSAVTRESDLDFFDIHVYLATGQTLAASLGSMEWSQVVGPVINGEFGTQRRWFSSIEAARDALVRHQIDTCDLGISGWLYWTWDTTEDAIQRTFVNAVESGGLVATGLSPKYRPDPCEPASGRVPPPLAPSVPSRPPSPWGR</sequence>
<dbReference type="InterPro" id="IPR017853">
    <property type="entry name" value="GH"/>
</dbReference>
<organism evidence="3 4">
    <name type="scientific">Jiangella rhizosphaerae</name>
    <dbReference type="NCBI Taxonomy" id="2293569"/>
    <lineage>
        <taxon>Bacteria</taxon>
        <taxon>Bacillati</taxon>
        <taxon>Actinomycetota</taxon>
        <taxon>Actinomycetes</taxon>
        <taxon>Jiangellales</taxon>
        <taxon>Jiangellaceae</taxon>
        <taxon>Jiangella</taxon>
    </lineage>
</organism>
<dbReference type="Proteomes" id="UP000284057">
    <property type="component" value="Unassembled WGS sequence"/>
</dbReference>
<evidence type="ECO:0000256" key="2">
    <source>
        <dbReference type="SAM" id="SignalP"/>
    </source>
</evidence>
<keyword evidence="2" id="KW-0732">Signal</keyword>
<accession>A0A418KNP9</accession>
<feature type="compositionally biased region" description="Pro residues" evidence="1">
    <location>
        <begin position="456"/>
        <end position="474"/>
    </location>
</feature>
<evidence type="ECO:0000313" key="4">
    <source>
        <dbReference type="Proteomes" id="UP000284057"/>
    </source>
</evidence>
<evidence type="ECO:0000313" key="3">
    <source>
        <dbReference type="EMBL" id="RIQ20596.1"/>
    </source>
</evidence>
<dbReference type="AlphaFoldDB" id="A0A418KNP9"/>
<evidence type="ECO:0000256" key="1">
    <source>
        <dbReference type="SAM" id="MobiDB-lite"/>
    </source>
</evidence>
<dbReference type="EMBL" id="QUAL01000164">
    <property type="protein sequence ID" value="RIQ20596.1"/>
    <property type="molecule type" value="Genomic_DNA"/>
</dbReference>
<dbReference type="RefSeq" id="WP_119661089.1">
    <property type="nucleotide sequence ID" value="NZ_QUAL01000164.1"/>
</dbReference>
<dbReference type="Gene3D" id="3.20.20.80">
    <property type="entry name" value="Glycosidases"/>
    <property type="match status" value="1"/>
</dbReference>
<feature type="signal peptide" evidence="2">
    <location>
        <begin position="1"/>
        <end position="27"/>
    </location>
</feature>
<feature type="region of interest" description="Disordered" evidence="1">
    <location>
        <begin position="441"/>
        <end position="474"/>
    </location>
</feature>
<comment type="caution">
    <text evidence="3">The sequence shown here is derived from an EMBL/GenBank/DDBJ whole genome shotgun (WGS) entry which is preliminary data.</text>
</comment>
<keyword evidence="4" id="KW-1185">Reference proteome</keyword>
<dbReference type="SUPFAM" id="SSF51445">
    <property type="entry name" value="(Trans)glycosidases"/>
    <property type="match status" value="1"/>
</dbReference>
<feature type="chain" id="PRO_5019113306" evidence="2">
    <location>
        <begin position="28"/>
        <end position="474"/>
    </location>
</feature>